<sequence>MAQKKLKLTDEQQVLFDALTKQQQQFVLGILKGLNQIDAYKQAGYKAKNENTASVSASQIFGNLKVKTFLDAMNQEAVSDAVMSRQEALERLSAMGRVSIHDIADFRNSQIGEDDEGRPVLQASWQFKDSALQNPAALSAISELTTGKDGIKLKLHDPKAAIKQLSELMGWEAPKKTEVTGKNGGPIQTVALTKAEYQQARQEMLDEDDC</sequence>
<dbReference type="Pfam" id="PF03592">
    <property type="entry name" value="Terminase_2"/>
    <property type="match status" value="1"/>
</dbReference>
<name>A0A1I5DH35_9GAMM</name>
<reference evidence="2" key="1">
    <citation type="submission" date="2016-10" db="EMBL/GenBank/DDBJ databases">
        <authorList>
            <person name="Varghese N."/>
            <person name="Submissions S."/>
        </authorList>
    </citation>
    <scope>NUCLEOTIDE SEQUENCE [LARGE SCALE GENOMIC DNA]</scope>
    <source>
        <strain evidence="2">DSM 16522</strain>
    </source>
</reference>
<dbReference type="GO" id="GO:0051276">
    <property type="term" value="P:chromosome organization"/>
    <property type="evidence" value="ECO:0007669"/>
    <property type="project" value="InterPro"/>
</dbReference>
<dbReference type="AlphaFoldDB" id="A0A1I5DH35"/>
<gene>
    <name evidence="1" type="ORF">SAMN05421579_14027</name>
</gene>
<dbReference type="STRING" id="53341.SAMN05421579_14027"/>
<dbReference type="Proteomes" id="UP000199011">
    <property type="component" value="Unassembled WGS sequence"/>
</dbReference>
<dbReference type="InterPro" id="IPR005335">
    <property type="entry name" value="Terminase_ssu"/>
</dbReference>
<dbReference type="Gene3D" id="1.10.10.1400">
    <property type="entry name" value="Terminase, small subunit, N-terminal DNA-binding domain, HTH motif"/>
    <property type="match status" value="1"/>
</dbReference>
<dbReference type="EMBL" id="FOVO01000040">
    <property type="protein sequence ID" value="SFN98437.1"/>
    <property type="molecule type" value="Genomic_DNA"/>
</dbReference>
<evidence type="ECO:0000313" key="1">
    <source>
        <dbReference type="EMBL" id="SFN98437.1"/>
    </source>
</evidence>
<accession>A0A1I5DH35</accession>
<dbReference type="RefSeq" id="WP_092520423.1">
    <property type="nucleotide sequence ID" value="NZ_CAWRAH010000085.1"/>
</dbReference>
<dbReference type="InterPro" id="IPR038713">
    <property type="entry name" value="Terminase_Gp1_N_sf"/>
</dbReference>
<protein>
    <submittedName>
        <fullName evidence="1">Phage terminase small subunit</fullName>
    </submittedName>
</protein>
<dbReference type="OrthoDB" id="8227562at2"/>
<keyword evidence="2" id="KW-1185">Reference proteome</keyword>
<organism evidence="1 2">
    <name type="scientific">Xenorhabdus japonica</name>
    <dbReference type="NCBI Taxonomy" id="53341"/>
    <lineage>
        <taxon>Bacteria</taxon>
        <taxon>Pseudomonadati</taxon>
        <taxon>Pseudomonadota</taxon>
        <taxon>Gammaproteobacteria</taxon>
        <taxon>Enterobacterales</taxon>
        <taxon>Morganellaceae</taxon>
        <taxon>Xenorhabdus</taxon>
    </lineage>
</organism>
<proteinExistence type="predicted"/>
<evidence type="ECO:0000313" key="2">
    <source>
        <dbReference type="Proteomes" id="UP000199011"/>
    </source>
</evidence>